<evidence type="ECO:0000313" key="12">
    <source>
        <dbReference type="EMBL" id="KAJ3047578.1"/>
    </source>
</evidence>
<evidence type="ECO:0000256" key="11">
    <source>
        <dbReference type="SAM" id="Phobius"/>
    </source>
</evidence>
<evidence type="ECO:0000256" key="5">
    <source>
        <dbReference type="ARBA" id="ARBA00022737"/>
    </source>
</evidence>
<keyword evidence="8 9" id="KW-0472">Membrane</keyword>
<sequence length="99" mass="10753">MLSKNDPNPQLGAAQLILAGGLAGIAAWLPCYPQDLIKSRIQSDPRKISTWDMIKEIRGKSPSGRVLFKGLGPTMLRAFPANAATFLAYGKNPTRLMMP</sequence>
<dbReference type="InterPro" id="IPR050567">
    <property type="entry name" value="Mitochondrial_Carrier"/>
</dbReference>
<protein>
    <submittedName>
        <fullName evidence="12">Uncharacterized protein</fullName>
    </submittedName>
</protein>
<dbReference type="GO" id="GO:0031966">
    <property type="term" value="C:mitochondrial membrane"/>
    <property type="evidence" value="ECO:0007669"/>
    <property type="project" value="UniProtKB-SubCell"/>
</dbReference>
<keyword evidence="3 10" id="KW-0813">Transport</keyword>
<dbReference type="InterPro" id="IPR018108">
    <property type="entry name" value="MCP_transmembrane"/>
</dbReference>
<gene>
    <name evidence="12" type="ORF">HK097_011411</name>
</gene>
<comment type="similarity">
    <text evidence="2 10">Belongs to the mitochondrial carrier (TC 2.A.29) family.</text>
</comment>
<evidence type="ECO:0000256" key="2">
    <source>
        <dbReference type="ARBA" id="ARBA00006375"/>
    </source>
</evidence>
<dbReference type="AlphaFoldDB" id="A0AAD5S7V5"/>
<keyword evidence="13" id="KW-1185">Reference proteome</keyword>
<evidence type="ECO:0000256" key="8">
    <source>
        <dbReference type="ARBA" id="ARBA00023136"/>
    </source>
</evidence>
<comment type="caution">
    <text evidence="12">The sequence shown here is derived from an EMBL/GenBank/DDBJ whole genome shotgun (WGS) entry which is preliminary data.</text>
</comment>
<dbReference type="PROSITE" id="PS50920">
    <property type="entry name" value="SOLCAR"/>
    <property type="match status" value="1"/>
</dbReference>
<dbReference type="Gene3D" id="1.50.40.10">
    <property type="entry name" value="Mitochondrial carrier domain"/>
    <property type="match status" value="1"/>
</dbReference>
<dbReference type="InterPro" id="IPR023395">
    <property type="entry name" value="MCP_dom_sf"/>
</dbReference>
<feature type="transmembrane region" description="Helical" evidence="11">
    <location>
        <begin position="12"/>
        <end position="32"/>
    </location>
</feature>
<keyword evidence="4 9" id="KW-0812">Transmembrane</keyword>
<evidence type="ECO:0000256" key="6">
    <source>
        <dbReference type="ARBA" id="ARBA00022989"/>
    </source>
</evidence>
<proteinExistence type="inferred from homology"/>
<reference evidence="12" key="1">
    <citation type="submission" date="2020-05" db="EMBL/GenBank/DDBJ databases">
        <title>Phylogenomic resolution of chytrid fungi.</title>
        <authorList>
            <person name="Stajich J.E."/>
            <person name="Amses K."/>
            <person name="Simmons R."/>
            <person name="Seto K."/>
            <person name="Myers J."/>
            <person name="Bonds A."/>
            <person name="Quandt C.A."/>
            <person name="Barry K."/>
            <person name="Liu P."/>
            <person name="Grigoriev I."/>
            <person name="Longcore J.E."/>
            <person name="James T.Y."/>
        </authorList>
    </citation>
    <scope>NUCLEOTIDE SEQUENCE</scope>
    <source>
        <strain evidence="12">JEL0318</strain>
    </source>
</reference>
<evidence type="ECO:0000256" key="7">
    <source>
        <dbReference type="ARBA" id="ARBA00023128"/>
    </source>
</evidence>
<evidence type="ECO:0000256" key="9">
    <source>
        <dbReference type="PROSITE-ProRule" id="PRU00282"/>
    </source>
</evidence>
<dbReference type="Pfam" id="PF00153">
    <property type="entry name" value="Mito_carr"/>
    <property type="match status" value="1"/>
</dbReference>
<evidence type="ECO:0000256" key="3">
    <source>
        <dbReference type="ARBA" id="ARBA00022448"/>
    </source>
</evidence>
<evidence type="ECO:0000313" key="13">
    <source>
        <dbReference type="Proteomes" id="UP001212841"/>
    </source>
</evidence>
<name>A0AAD5S7V5_9FUNG</name>
<keyword evidence="5" id="KW-0677">Repeat</keyword>
<keyword evidence="6 11" id="KW-1133">Transmembrane helix</keyword>
<evidence type="ECO:0000256" key="10">
    <source>
        <dbReference type="RuleBase" id="RU000488"/>
    </source>
</evidence>
<dbReference type="SUPFAM" id="SSF103506">
    <property type="entry name" value="Mitochondrial carrier"/>
    <property type="match status" value="1"/>
</dbReference>
<dbReference type="EMBL" id="JADGJD010000936">
    <property type="protein sequence ID" value="KAJ3047578.1"/>
    <property type="molecule type" value="Genomic_DNA"/>
</dbReference>
<dbReference type="Proteomes" id="UP001212841">
    <property type="component" value="Unassembled WGS sequence"/>
</dbReference>
<evidence type="ECO:0000256" key="4">
    <source>
        <dbReference type="ARBA" id="ARBA00022692"/>
    </source>
</evidence>
<dbReference type="PANTHER" id="PTHR45624">
    <property type="entry name" value="MITOCHONDRIAL BASIC AMINO ACIDS TRANSPORTER-RELATED"/>
    <property type="match status" value="1"/>
</dbReference>
<keyword evidence="7" id="KW-0496">Mitochondrion</keyword>
<dbReference type="GO" id="GO:0022857">
    <property type="term" value="F:transmembrane transporter activity"/>
    <property type="evidence" value="ECO:0007669"/>
    <property type="project" value="TreeGrafter"/>
</dbReference>
<feature type="repeat" description="Solcar" evidence="9">
    <location>
        <begin position="11"/>
        <end position="95"/>
    </location>
</feature>
<organism evidence="12 13">
    <name type="scientific">Rhizophlyctis rosea</name>
    <dbReference type="NCBI Taxonomy" id="64517"/>
    <lineage>
        <taxon>Eukaryota</taxon>
        <taxon>Fungi</taxon>
        <taxon>Fungi incertae sedis</taxon>
        <taxon>Chytridiomycota</taxon>
        <taxon>Chytridiomycota incertae sedis</taxon>
        <taxon>Chytridiomycetes</taxon>
        <taxon>Rhizophlyctidales</taxon>
        <taxon>Rhizophlyctidaceae</taxon>
        <taxon>Rhizophlyctis</taxon>
    </lineage>
</organism>
<evidence type="ECO:0000256" key="1">
    <source>
        <dbReference type="ARBA" id="ARBA00004225"/>
    </source>
</evidence>
<accession>A0AAD5S7V5</accession>
<comment type="subcellular location">
    <subcellularLocation>
        <location evidence="1">Mitochondrion membrane</location>
        <topology evidence="1">Multi-pass membrane protein</topology>
    </subcellularLocation>
</comment>